<protein>
    <submittedName>
        <fullName evidence="5">DUF5937 family protein</fullName>
    </submittedName>
</protein>
<keyword evidence="2" id="KW-0238">DNA-binding</keyword>
<dbReference type="PANTHER" id="PTHR43132:SF8">
    <property type="entry name" value="HTH-TYPE TRANSCRIPTIONAL REGULATOR KMTR"/>
    <property type="match status" value="1"/>
</dbReference>
<comment type="caution">
    <text evidence="5">The sequence shown here is derived from an EMBL/GenBank/DDBJ whole genome shotgun (WGS) entry which is preliminary data.</text>
</comment>
<dbReference type="CDD" id="cd00090">
    <property type="entry name" value="HTH_ARSR"/>
    <property type="match status" value="1"/>
</dbReference>
<dbReference type="InterPro" id="IPR001845">
    <property type="entry name" value="HTH_ArsR_DNA-bd_dom"/>
</dbReference>
<dbReference type="InterPro" id="IPR036390">
    <property type="entry name" value="WH_DNA-bd_sf"/>
</dbReference>
<sequence length="319" mass="34486">MAVTITLSRAEVGRVRFAASPLAETVFAVKLLLRDGANAVHHRWARRARTALAGDPDLPFLAAMISGCVPAFLLPPPDGPAPGFAEELERVRGAPHDYVHAELDGVFGTGRRPAPHADPAAVLERSARALERYHDRLIAPHWGRMRAILLADLEHRARALAERGVEGLFSALHEDITWREGDLVVDGRRTPGSFTVDLGGHGLVLFPTIFCWPYICIDMAPLAAGSLRYPARGLGTLWEPAEPVPDGLAAVLGRTKAALLEALAEPCPTGELARRLGITASAVSQHMSALRQAGLVTTRRDGRTALHLRTERGTRLTRP</sequence>
<reference evidence="6" key="1">
    <citation type="journal article" date="2019" name="Int. J. Syst. Evol. Microbiol.">
        <title>The Global Catalogue of Microorganisms (GCM) 10K type strain sequencing project: providing services to taxonomists for standard genome sequencing and annotation.</title>
        <authorList>
            <consortium name="The Broad Institute Genomics Platform"/>
            <consortium name="The Broad Institute Genome Sequencing Center for Infectious Disease"/>
            <person name="Wu L."/>
            <person name="Ma J."/>
        </authorList>
    </citation>
    <scope>NUCLEOTIDE SEQUENCE [LARGE SCALE GENOMIC DNA]</scope>
    <source>
        <strain evidence="6">JCM 9373</strain>
    </source>
</reference>
<accession>A0ABP6NK02</accession>
<evidence type="ECO:0000256" key="1">
    <source>
        <dbReference type="ARBA" id="ARBA00023015"/>
    </source>
</evidence>
<gene>
    <name evidence="5" type="ORF">GCM10010466_47530</name>
</gene>
<dbReference type="SMART" id="SM00418">
    <property type="entry name" value="HTH_ARSR"/>
    <property type="match status" value="1"/>
</dbReference>
<dbReference type="Pfam" id="PF12840">
    <property type="entry name" value="HTH_20"/>
    <property type="match status" value="1"/>
</dbReference>
<dbReference type="SUPFAM" id="SSF46785">
    <property type="entry name" value="Winged helix' DNA-binding domain"/>
    <property type="match status" value="1"/>
</dbReference>
<dbReference type="PANTHER" id="PTHR43132">
    <property type="entry name" value="ARSENICAL RESISTANCE OPERON REPRESSOR ARSR-RELATED"/>
    <property type="match status" value="1"/>
</dbReference>
<evidence type="ECO:0000256" key="3">
    <source>
        <dbReference type="ARBA" id="ARBA00023163"/>
    </source>
</evidence>
<keyword evidence="3" id="KW-0804">Transcription</keyword>
<name>A0ABP6NK02_9ACTN</name>
<proteinExistence type="predicted"/>
<evidence type="ECO:0000313" key="5">
    <source>
        <dbReference type="EMBL" id="GAA3150911.1"/>
    </source>
</evidence>
<evidence type="ECO:0000256" key="2">
    <source>
        <dbReference type="ARBA" id="ARBA00023125"/>
    </source>
</evidence>
<evidence type="ECO:0000259" key="4">
    <source>
        <dbReference type="SMART" id="SM00418"/>
    </source>
</evidence>
<dbReference type="Gene3D" id="1.10.10.10">
    <property type="entry name" value="Winged helix-like DNA-binding domain superfamily/Winged helix DNA-binding domain"/>
    <property type="match status" value="1"/>
</dbReference>
<dbReference type="InterPro" id="IPR045981">
    <property type="entry name" value="DUF5937"/>
</dbReference>
<dbReference type="InterPro" id="IPR036388">
    <property type="entry name" value="WH-like_DNA-bd_sf"/>
</dbReference>
<dbReference type="Proteomes" id="UP001500320">
    <property type="component" value="Unassembled WGS sequence"/>
</dbReference>
<keyword evidence="6" id="KW-1185">Reference proteome</keyword>
<dbReference type="Pfam" id="PF19361">
    <property type="entry name" value="DUF5937"/>
    <property type="match status" value="1"/>
</dbReference>
<dbReference type="RefSeq" id="WP_344863062.1">
    <property type="nucleotide sequence ID" value="NZ_BAAAUT010000041.1"/>
</dbReference>
<dbReference type="InterPro" id="IPR011991">
    <property type="entry name" value="ArsR-like_HTH"/>
</dbReference>
<dbReference type="InterPro" id="IPR051011">
    <property type="entry name" value="Metal_resp_trans_reg"/>
</dbReference>
<keyword evidence="1" id="KW-0805">Transcription regulation</keyword>
<organism evidence="5 6">
    <name type="scientific">Planomonospora alba</name>
    <dbReference type="NCBI Taxonomy" id="161354"/>
    <lineage>
        <taxon>Bacteria</taxon>
        <taxon>Bacillati</taxon>
        <taxon>Actinomycetota</taxon>
        <taxon>Actinomycetes</taxon>
        <taxon>Streptosporangiales</taxon>
        <taxon>Streptosporangiaceae</taxon>
        <taxon>Planomonospora</taxon>
    </lineage>
</organism>
<evidence type="ECO:0000313" key="6">
    <source>
        <dbReference type="Proteomes" id="UP001500320"/>
    </source>
</evidence>
<dbReference type="EMBL" id="BAAAUT010000041">
    <property type="protein sequence ID" value="GAA3150911.1"/>
    <property type="molecule type" value="Genomic_DNA"/>
</dbReference>
<feature type="domain" description="HTH arsR-type" evidence="4">
    <location>
        <begin position="246"/>
        <end position="316"/>
    </location>
</feature>